<dbReference type="PANTHER" id="PTHR42930:SF3">
    <property type="entry name" value="PHOSPHATE-SPECIFIC TRANSPORT SYSTEM ACCESSORY PROTEIN PHOU"/>
    <property type="match status" value="1"/>
</dbReference>
<comment type="caution">
    <text evidence="9">The sequence shown here is derived from an EMBL/GenBank/DDBJ whole genome shotgun (WGS) entry which is preliminary data.</text>
</comment>
<evidence type="ECO:0000256" key="2">
    <source>
        <dbReference type="ARBA" id="ARBA00008107"/>
    </source>
</evidence>
<dbReference type="RefSeq" id="WP_075135505.1">
    <property type="nucleotide sequence ID" value="NZ_MSIF01000013.1"/>
</dbReference>
<dbReference type="PIRSF" id="PIRSF003107">
    <property type="entry name" value="PhoU"/>
    <property type="match status" value="1"/>
</dbReference>
<dbReference type="FunFam" id="1.20.58.220:FF:000004">
    <property type="entry name" value="Phosphate-specific transport system accessory protein PhoU"/>
    <property type="match status" value="1"/>
</dbReference>
<dbReference type="EMBL" id="MSIF01000013">
    <property type="protein sequence ID" value="OLF08200.1"/>
    <property type="molecule type" value="Genomic_DNA"/>
</dbReference>
<evidence type="ECO:0000256" key="3">
    <source>
        <dbReference type="ARBA" id="ARBA00011738"/>
    </source>
</evidence>
<evidence type="ECO:0000256" key="4">
    <source>
        <dbReference type="ARBA" id="ARBA00022448"/>
    </source>
</evidence>
<dbReference type="InterPro" id="IPR028366">
    <property type="entry name" value="PhoU"/>
</dbReference>
<dbReference type="PANTHER" id="PTHR42930">
    <property type="entry name" value="PHOSPHATE-SPECIFIC TRANSPORT SYSTEM ACCESSORY PROTEIN PHOU"/>
    <property type="match status" value="1"/>
</dbReference>
<dbReference type="AlphaFoldDB" id="A0A7Z0WIQ0"/>
<feature type="domain" description="PhoU" evidence="8">
    <location>
        <begin position="122"/>
        <end position="203"/>
    </location>
</feature>
<accession>A0A7Z0WIQ0</accession>
<comment type="subunit">
    <text evidence="3 7">Homodimer.</text>
</comment>
<evidence type="ECO:0000256" key="1">
    <source>
        <dbReference type="ARBA" id="ARBA00004496"/>
    </source>
</evidence>
<name>A0A7Z0WIQ0_9PSEU</name>
<dbReference type="SUPFAM" id="SSF109755">
    <property type="entry name" value="PhoU-like"/>
    <property type="match status" value="1"/>
</dbReference>
<dbReference type="InterPro" id="IPR026022">
    <property type="entry name" value="PhoU_dom"/>
</dbReference>
<dbReference type="OrthoDB" id="9814256at2"/>
<proteinExistence type="inferred from homology"/>
<comment type="subcellular location">
    <subcellularLocation>
        <location evidence="1 7">Cytoplasm</location>
    </subcellularLocation>
</comment>
<gene>
    <name evidence="9" type="ORF">BLA60_24590</name>
</gene>
<evidence type="ECO:0000256" key="6">
    <source>
        <dbReference type="ARBA" id="ARBA00022592"/>
    </source>
</evidence>
<dbReference type="GO" id="GO:0030643">
    <property type="term" value="P:intracellular phosphate ion homeostasis"/>
    <property type="evidence" value="ECO:0007669"/>
    <property type="project" value="InterPro"/>
</dbReference>
<keyword evidence="5 7" id="KW-0963">Cytoplasm</keyword>
<comment type="function">
    <text evidence="7">Plays a role in the regulation of phosphate uptake.</text>
</comment>
<keyword evidence="6 7" id="KW-0592">Phosphate transport</keyword>
<dbReference type="GO" id="GO:0045936">
    <property type="term" value="P:negative regulation of phosphate metabolic process"/>
    <property type="evidence" value="ECO:0007669"/>
    <property type="project" value="InterPro"/>
</dbReference>
<keyword evidence="10" id="KW-1185">Reference proteome</keyword>
<dbReference type="GO" id="GO:0006817">
    <property type="term" value="P:phosphate ion transport"/>
    <property type="evidence" value="ECO:0007669"/>
    <property type="project" value="UniProtKB-KW"/>
</dbReference>
<keyword evidence="4 7" id="KW-0813">Transport</keyword>
<dbReference type="InterPro" id="IPR038078">
    <property type="entry name" value="PhoU-like_sf"/>
</dbReference>
<dbReference type="Gene3D" id="1.20.58.220">
    <property type="entry name" value="Phosphate transport system protein phou homolog 2, domain 2"/>
    <property type="match status" value="1"/>
</dbReference>
<evidence type="ECO:0000256" key="7">
    <source>
        <dbReference type="PIRNR" id="PIRNR003107"/>
    </source>
</evidence>
<sequence length="214" mass="22917">MRDVFQTDLDALREQLAEMGVLAARAMRDATTAVLTSDGELAERVMAADAELDVARDRCDETVQRLLALQAPVAGDLRLVMTAVYCADKIERMGDLAAHVADTARIRHPECAVPAELTASFTELGTIAAGMADRLVELIGRPGHGGFAELDDTDRAVDSRHAAVMAAVTDPDWPHGIPSATSLALLARYYERFADQAVSVAKRLDFVVTGVIAA</sequence>
<protein>
    <recommendedName>
        <fullName evidence="7">Phosphate-specific transport system accessory protein PhoU</fullName>
    </recommendedName>
</protein>
<evidence type="ECO:0000313" key="10">
    <source>
        <dbReference type="Proteomes" id="UP000185696"/>
    </source>
</evidence>
<evidence type="ECO:0000256" key="5">
    <source>
        <dbReference type="ARBA" id="ARBA00022490"/>
    </source>
</evidence>
<dbReference type="Pfam" id="PF01895">
    <property type="entry name" value="PhoU"/>
    <property type="match status" value="2"/>
</dbReference>
<dbReference type="NCBIfam" id="TIGR02135">
    <property type="entry name" value="phoU_full"/>
    <property type="match status" value="1"/>
</dbReference>
<feature type="domain" description="PhoU" evidence="8">
    <location>
        <begin position="16"/>
        <end position="103"/>
    </location>
</feature>
<dbReference type="Proteomes" id="UP000185696">
    <property type="component" value="Unassembled WGS sequence"/>
</dbReference>
<evidence type="ECO:0000313" key="9">
    <source>
        <dbReference type="EMBL" id="OLF08200.1"/>
    </source>
</evidence>
<dbReference type="GO" id="GO:0005737">
    <property type="term" value="C:cytoplasm"/>
    <property type="evidence" value="ECO:0007669"/>
    <property type="project" value="UniProtKB-SubCell"/>
</dbReference>
<organism evidence="9 10">
    <name type="scientific">Actinophytocola xinjiangensis</name>
    <dbReference type="NCBI Taxonomy" id="485602"/>
    <lineage>
        <taxon>Bacteria</taxon>
        <taxon>Bacillati</taxon>
        <taxon>Actinomycetota</taxon>
        <taxon>Actinomycetes</taxon>
        <taxon>Pseudonocardiales</taxon>
        <taxon>Pseudonocardiaceae</taxon>
    </lineage>
</organism>
<comment type="similarity">
    <text evidence="2 7">Belongs to the PhoU family.</text>
</comment>
<reference evidence="9 10" key="1">
    <citation type="submission" date="2016-12" db="EMBL/GenBank/DDBJ databases">
        <title>The draft genome sequence of Actinophytocola xinjiangensis.</title>
        <authorList>
            <person name="Wang W."/>
            <person name="Yuan L."/>
        </authorList>
    </citation>
    <scope>NUCLEOTIDE SEQUENCE [LARGE SCALE GENOMIC DNA]</scope>
    <source>
        <strain evidence="9 10">CGMCC 4.4663</strain>
    </source>
</reference>
<evidence type="ECO:0000259" key="8">
    <source>
        <dbReference type="Pfam" id="PF01895"/>
    </source>
</evidence>